<organism evidence="1 2">
    <name type="scientific">Vespula squamosa</name>
    <name type="common">Southern yellow jacket</name>
    <name type="synonym">Wasp</name>
    <dbReference type="NCBI Taxonomy" id="30214"/>
    <lineage>
        <taxon>Eukaryota</taxon>
        <taxon>Metazoa</taxon>
        <taxon>Ecdysozoa</taxon>
        <taxon>Arthropoda</taxon>
        <taxon>Hexapoda</taxon>
        <taxon>Insecta</taxon>
        <taxon>Pterygota</taxon>
        <taxon>Neoptera</taxon>
        <taxon>Endopterygota</taxon>
        <taxon>Hymenoptera</taxon>
        <taxon>Apocrita</taxon>
        <taxon>Aculeata</taxon>
        <taxon>Vespoidea</taxon>
        <taxon>Vespidae</taxon>
        <taxon>Vespinae</taxon>
        <taxon>Vespula</taxon>
    </lineage>
</organism>
<comment type="caution">
    <text evidence="1">The sequence shown here is derived from an EMBL/GenBank/DDBJ whole genome shotgun (WGS) entry which is preliminary data.</text>
</comment>
<protein>
    <submittedName>
        <fullName evidence="1">Uncharacterized protein</fullName>
    </submittedName>
</protein>
<dbReference type="AlphaFoldDB" id="A0ABD2A480"/>
<evidence type="ECO:0000313" key="2">
    <source>
        <dbReference type="Proteomes" id="UP001607302"/>
    </source>
</evidence>
<reference evidence="1 2" key="1">
    <citation type="journal article" date="2024" name="Ann. Entomol. Soc. Am.">
        <title>Genomic analyses of the southern and eastern yellowjacket wasps (Hymenoptera: Vespidae) reveal evolutionary signatures of social life.</title>
        <authorList>
            <person name="Catto M.A."/>
            <person name="Caine P.B."/>
            <person name="Orr S.E."/>
            <person name="Hunt B.G."/>
            <person name="Goodisman M.A.D."/>
        </authorList>
    </citation>
    <scope>NUCLEOTIDE SEQUENCE [LARGE SCALE GENOMIC DNA]</scope>
    <source>
        <strain evidence="1">233</strain>
        <tissue evidence="1">Head and thorax</tissue>
    </source>
</reference>
<sequence length="73" mass="8223">MEKLLLNFPKFGRTRNSNAQERTLHAMTTRGTPSEVRNEGRGKNCQSACRGDADLLFINTFTNHAKQISLNNT</sequence>
<accession>A0ABD2A480</accession>
<name>A0ABD2A480_VESSQ</name>
<gene>
    <name evidence="1" type="ORF">V1478_014985</name>
</gene>
<proteinExistence type="predicted"/>
<keyword evidence="2" id="KW-1185">Reference proteome</keyword>
<dbReference type="EMBL" id="JAUDFV010000155">
    <property type="protein sequence ID" value="KAL2715287.1"/>
    <property type="molecule type" value="Genomic_DNA"/>
</dbReference>
<evidence type="ECO:0000313" key="1">
    <source>
        <dbReference type="EMBL" id="KAL2715287.1"/>
    </source>
</evidence>
<dbReference type="Proteomes" id="UP001607302">
    <property type="component" value="Unassembled WGS sequence"/>
</dbReference>